<dbReference type="Gene3D" id="1.10.260.40">
    <property type="entry name" value="lambda repressor-like DNA-binding domains"/>
    <property type="match status" value="1"/>
</dbReference>
<organism evidence="5 6">
    <name type="scientific">Rhizobium straminoryzae</name>
    <dbReference type="NCBI Taxonomy" id="1387186"/>
    <lineage>
        <taxon>Bacteria</taxon>
        <taxon>Pseudomonadati</taxon>
        <taxon>Pseudomonadota</taxon>
        <taxon>Alphaproteobacteria</taxon>
        <taxon>Hyphomicrobiales</taxon>
        <taxon>Rhizobiaceae</taxon>
        <taxon>Rhizobium/Agrobacterium group</taxon>
        <taxon>Rhizobium</taxon>
    </lineage>
</organism>
<keyword evidence="3" id="KW-0804">Transcription</keyword>
<dbReference type="Pfam" id="PF13377">
    <property type="entry name" value="Peripla_BP_3"/>
    <property type="match status" value="1"/>
</dbReference>
<dbReference type="InterPro" id="IPR046335">
    <property type="entry name" value="LacI/GalR-like_sensor"/>
</dbReference>
<dbReference type="AlphaFoldDB" id="A0A549TFH9"/>
<dbReference type="InterPro" id="IPR010982">
    <property type="entry name" value="Lambda_DNA-bd_dom_sf"/>
</dbReference>
<dbReference type="GO" id="GO:0003700">
    <property type="term" value="F:DNA-binding transcription factor activity"/>
    <property type="evidence" value="ECO:0007669"/>
    <property type="project" value="TreeGrafter"/>
</dbReference>
<dbReference type="Proteomes" id="UP000316801">
    <property type="component" value="Unassembled WGS sequence"/>
</dbReference>
<protein>
    <submittedName>
        <fullName evidence="5">LacI family transcriptional regulator</fullName>
    </submittedName>
</protein>
<accession>A0A549TFH9</accession>
<dbReference type="Pfam" id="PF00356">
    <property type="entry name" value="LacI"/>
    <property type="match status" value="1"/>
</dbReference>
<proteinExistence type="predicted"/>
<dbReference type="PANTHER" id="PTHR30146:SF33">
    <property type="entry name" value="TRANSCRIPTIONAL REGULATOR"/>
    <property type="match status" value="1"/>
</dbReference>
<feature type="domain" description="HTH lacI-type" evidence="4">
    <location>
        <begin position="10"/>
        <end position="64"/>
    </location>
</feature>
<dbReference type="EMBL" id="VJMG01000010">
    <property type="protein sequence ID" value="TRL41275.1"/>
    <property type="molecule type" value="Genomic_DNA"/>
</dbReference>
<dbReference type="CDD" id="cd01575">
    <property type="entry name" value="PBP1_GntR"/>
    <property type="match status" value="1"/>
</dbReference>
<comment type="caution">
    <text evidence="5">The sequence shown here is derived from an EMBL/GenBank/DDBJ whole genome shotgun (WGS) entry which is preliminary data.</text>
</comment>
<dbReference type="PROSITE" id="PS00356">
    <property type="entry name" value="HTH_LACI_1"/>
    <property type="match status" value="1"/>
</dbReference>
<dbReference type="SUPFAM" id="SSF47413">
    <property type="entry name" value="lambda repressor-like DNA-binding domains"/>
    <property type="match status" value="1"/>
</dbReference>
<dbReference type="CDD" id="cd01392">
    <property type="entry name" value="HTH_LacI"/>
    <property type="match status" value="1"/>
</dbReference>
<dbReference type="GO" id="GO:0000976">
    <property type="term" value="F:transcription cis-regulatory region binding"/>
    <property type="evidence" value="ECO:0007669"/>
    <property type="project" value="TreeGrafter"/>
</dbReference>
<evidence type="ECO:0000256" key="3">
    <source>
        <dbReference type="ARBA" id="ARBA00023163"/>
    </source>
</evidence>
<dbReference type="SMART" id="SM00354">
    <property type="entry name" value="HTH_LACI"/>
    <property type="match status" value="1"/>
</dbReference>
<keyword evidence="6" id="KW-1185">Reference proteome</keyword>
<dbReference type="Gene3D" id="3.40.50.2300">
    <property type="match status" value="2"/>
</dbReference>
<dbReference type="SUPFAM" id="SSF53822">
    <property type="entry name" value="Periplasmic binding protein-like I"/>
    <property type="match status" value="1"/>
</dbReference>
<evidence type="ECO:0000313" key="6">
    <source>
        <dbReference type="Proteomes" id="UP000316801"/>
    </source>
</evidence>
<name>A0A549TFH9_9HYPH</name>
<sequence length="342" mass="36969">MAEPPSKNVITIRDVAGLAGVSQMTVSKVMRNVGNISATTRNKVLNAARELGYVPNSLAQSLSSRRSRLVAVIIPSMADVVFSEVLSGVNSVLKTQGLQTFIGESHFEPETEMELMRTMLSFQPAGLLLNGGMVRNPEGGELLRKRACPAIQLWDCEENDLDFAAGPSHEEAGRMVAERFLAQGVSRIAYIGTELEKDLCAKRRYLALRARLAEEGITLVTRNSESMPRQAVSGRVLAEQLLAEHPDIQAIHFLNDAMALGGLSYLHEVGVQVPEGVSVIGFNGTSIANTVRTRLTTVDVPRTAIGEIAARALLDLVGRKASPSFWRAPLSLVEGNTTPAIR</sequence>
<gene>
    <name evidence="5" type="ORF">FNA46_04900</name>
</gene>
<keyword evidence="2" id="KW-0238">DNA-binding</keyword>
<evidence type="ECO:0000313" key="5">
    <source>
        <dbReference type="EMBL" id="TRL41275.1"/>
    </source>
</evidence>
<dbReference type="RefSeq" id="WP_142881216.1">
    <property type="nucleotide sequence ID" value="NZ_VJMG01000010.1"/>
</dbReference>
<dbReference type="InterPro" id="IPR028082">
    <property type="entry name" value="Peripla_BP_I"/>
</dbReference>
<dbReference type="PROSITE" id="PS50932">
    <property type="entry name" value="HTH_LACI_2"/>
    <property type="match status" value="1"/>
</dbReference>
<dbReference type="InterPro" id="IPR000843">
    <property type="entry name" value="HTH_LacI"/>
</dbReference>
<keyword evidence="1" id="KW-0805">Transcription regulation</keyword>
<evidence type="ECO:0000259" key="4">
    <source>
        <dbReference type="PROSITE" id="PS50932"/>
    </source>
</evidence>
<evidence type="ECO:0000256" key="1">
    <source>
        <dbReference type="ARBA" id="ARBA00023015"/>
    </source>
</evidence>
<evidence type="ECO:0000256" key="2">
    <source>
        <dbReference type="ARBA" id="ARBA00023125"/>
    </source>
</evidence>
<reference evidence="5 6" key="1">
    <citation type="submission" date="2019-07" db="EMBL/GenBank/DDBJ databases">
        <title>Ln-dependent methylotrophs.</title>
        <authorList>
            <person name="Tani A."/>
        </authorList>
    </citation>
    <scope>NUCLEOTIDE SEQUENCE [LARGE SCALE GENOMIC DNA]</scope>
    <source>
        <strain evidence="5 6">SM12</strain>
    </source>
</reference>
<dbReference type="PANTHER" id="PTHR30146">
    <property type="entry name" value="LACI-RELATED TRANSCRIPTIONAL REPRESSOR"/>
    <property type="match status" value="1"/>
</dbReference>